<dbReference type="HAMAP" id="MF_03183">
    <property type="entry name" value="Endonuclease_III_Nth"/>
    <property type="match status" value="1"/>
</dbReference>
<dbReference type="GO" id="GO:0046872">
    <property type="term" value="F:metal ion binding"/>
    <property type="evidence" value="ECO:0007669"/>
    <property type="project" value="UniProtKB-KW"/>
</dbReference>
<dbReference type="GO" id="GO:0006285">
    <property type="term" value="P:base-excision repair, AP site formation"/>
    <property type="evidence" value="ECO:0007669"/>
    <property type="project" value="UniProtKB-UniRule"/>
</dbReference>
<dbReference type="CDD" id="cd00056">
    <property type="entry name" value="ENDO3c"/>
    <property type="match status" value="1"/>
</dbReference>
<feature type="domain" description="HhH-GPD" evidence="14">
    <location>
        <begin position="195"/>
        <end position="345"/>
    </location>
</feature>
<comment type="catalytic activity">
    <reaction evidence="12 13">
        <text>2'-deoxyribonucleotide-(2'-deoxyribose 5'-phosphate)-2'-deoxyribonucleotide-DNA = a 3'-end 2'-deoxyribonucleotide-(2,3-dehydro-2,3-deoxyribose 5'-phosphate)-DNA + a 5'-end 5'-phospho-2'-deoxyribonucleoside-DNA + H(+)</text>
        <dbReference type="Rhea" id="RHEA:66592"/>
        <dbReference type="Rhea" id="RHEA-COMP:13180"/>
        <dbReference type="Rhea" id="RHEA-COMP:16897"/>
        <dbReference type="Rhea" id="RHEA-COMP:17067"/>
        <dbReference type="ChEBI" id="CHEBI:15378"/>
        <dbReference type="ChEBI" id="CHEBI:136412"/>
        <dbReference type="ChEBI" id="CHEBI:157695"/>
        <dbReference type="ChEBI" id="CHEBI:167181"/>
        <dbReference type="EC" id="4.2.99.18"/>
    </reaction>
</comment>
<evidence type="ECO:0000313" key="15">
    <source>
        <dbReference type="EMBL" id="KAH8377564.1"/>
    </source>
</evidence>
<evidence type="ECO:0000256" key="2">
    <source>
        <dbReference type="ARBA" id="ARBA00022485"/>
    </source>
</evidence>
<keyword evidence="16" id="KW-1185">Reference proteome</keyword>
<dbReference type="Pfam" id="PF00633">
    <property type="entry name" value="HHH"/>
    <property type="match status" value="1"/>
</dbReference>
<evidence type="ECO:0000256" key="10">
    <source>
        <dbReference type="ARBA" id="ARBA00023239"/>
    </source>
</evidence>
<accession>A0AAD4PN12</accession>
<keyword evidence="4 13" id="KW-0227">DNA damage</keyword>
<proteinExistence type="inferred from homology"/>
<keyword evidence="8" id="KW-0411">Iron-sulfur</keyword>
<dbReference type="SMART" id="SM00478">
    <property type="entry name" value="ENDO3c"/>
    <property type="match status" value="1"/>
</dbReference>
<dbReference type="PANTHER" id="PTHR43286:SF1">
    <property type="entry name" value="ENDONUCLEASE III-LIKE PROTEIN 1"/>
    <property type="match status" value="1"/>
</dbReference>
<keyword evidence="9 13" id="KW-0234">DNA repair</keyword>
<dbReference type="EC" id="4.2.99.18" evidence="13"/>
<evidence type="ECO:0000256" key="9">
    <source>
        <dbReference type="ARBA" id="ARBA00023204"/>
    </source>
</evidence>
<dbReference type="PANTHER" id="PTHR43286">
    <property type="entry name" value="ENDONUCLEASE III-LIKE PROTEIN 1"/>
    <property type="match status" value="1"/>
</dbReference>
<evidence type="ECO:0000259" key="14">
    <source>
        <dbReference type="SMART" id="SM00478"/>
    </source>
</evidence>
<keyword evidence="13" id="KW-0539">Nucleus</keyword>
<evidence type="ECO:0000256" key="5">
    <source>
        <dbReference type="ARBA" id="ARBA00022801"/>
    </source>
</evidence>
<dbReference type="GO" id="GO:0000703">
    <property type="term" value="F:oxidized pyrimidine nucleobase lesion DNA N-glycosylase activity"/>
    <property type="evidence" value="ECO:0007669"/>
    <property type="project" value="UniProtKB-UniRule"/>
</dbReference>
<dbReference type="GO" id="GO:0003677">
    <property type="term" value="F:DNA binding"/>
    <property type="evidence" value="ECO:0007669"/>
    <property type="project" value="UniProtKB-UniRule"/>
</dbReference>
<dbReference type="InterPro" id="IPR000445">
    <property type="entry name" value="HhH_motif"/>
</dbReference>
<evidence type="ECO:0000256" key="1">
    <source>
        <dbReference type="ARBA" id="ARBA00008343"/>
    </source>
</evidence>
<dbReference type="EMBL" id="JAJJHW010001127">
    <property type="protein sequence ID" value="KAH8377564.1"/>
    <property type="molecule type" value="Genomic_DNA"/>
</dbReference>
<sequence>MLFVTIKQRLHVKDIEDLPDGSAARYFSPRQTRRERQANIVLKTDLPAKKARKLGEDASTDRKNNKHTKIGSATIVECSIVPKYELDNKINVISVKTKTENFDIVPKLELVNKIVISAIKSEPDSPTKVPKCEIDERIKTEVDSPNENWWQQLENVRLMRSERAAPVDTQGCHQCADKDADEKTQRFHKLVALILSSQTRDETTFEAMNRLKARSLTPTSIQQMSVAELEKLLHPVSFYKSKAKYVKQTAEILIDKYNGDIPNNIKELLKLPGVGPKMAHICMATAWNQITGIGVDTHVHRIANRLAWLKKPTKEPEQTRVQLEGWLPRHLWAEVNHLFVGFGQTICTPLRPNCKGCLNKDICAASTAIKKK</sequence>
<comment type="function">
    <text evidence="13">Bifunctional DNA N-glycosylase with associated apurinic/apyrimidinic (AP) lyase function that catalyzes the first step in base excision repair (BER), the primary repair pathway for the repair of oxidative DNA damage. The DNA N-glycosylase activity releases the damaged DNA base from DNA by cleaving the N-glycosidic bond, leaving an AP site. The AP lyase activity cleaves the phosphodiester bond 3' to the AP site by a beta-elimination. Primarily recognizes and repairs oxidative base damage of pyrimidines.</text>
</comment>
<dbReference type="Pfam" id="PF00730">
    <property type="entry name" value="HhH-GPD"/>
    <property type="match status" value="1"/>
</dbReference>
<evidence type="ECO:0000256" key="8">
    <source>
        <dbReference type="ARBA" id="ARBA00023014"/>
    </source>
</evidence>
<evidence type="ECO:0000256" key="4">
    <source>
        <dbReference type="ARBA" id="ARBA00022763"/>
    </source>
</evidence>
<dbReference type="GO" id="GO:0006289">
    <property type="term" value="P:nucleotide-excision repair"/>
    <property type="evidence" value="ECO:0007669"/>
    <property type="project" value="TreeGrafter"/>
</dbReference>
<dbReference type="InterPro" id="IPR011257">
    <property type="entry name" value="DNA_glycosylase"/>
</dbReference>
<dbReference type="SUPFAM" id="SSF48150">
    <property type="entry name" value="DNA-glycosylase"/>
    <property type="match status" value="1"/>
</dbReference>
<comment type="subcellular location">
    <subcellularLocation>
        <location evidence="13">Nucleus</location>
    </subcellularLocation>
    <subcellularLocation>
        <location evidence="13">Mitochondrion</location>
    </subcellularLocation>
</comment>
<dbReference type="EC" id="3.2.2.-" evidence="13"/>
<comment type="caution">
    <text evidence="13">Lacks conserved residue(s) required for the propagation of feature annotation.</text>
</comment>
<keyword evidence="11 13" id="KW-0326">Glycosidase</keyword>
<dbReference type="GO" id="GO:0005739">
    <property type="term" value="C:mitochondrion"/>
    <property type="evidence" value="ECO:0007669"/>
    <property type="project" value="UniProtKB-SubCell"/>
</dbReference>
<keyword evidence="10 13" id="KW-0456">Lyase</keyword>
<dbReference type="InterPro" id="IPR023170">
    <property type="entry name" value="HhH_base_excis_C"/>
</dbReference>
<dbReference type="PROSITE" id="PS01155">
    <property type="entry name" value="ENDONUCLEASE_III_2"/>
    <property type="match status" value="1"/>
</dbReference>
<dbReference type="AlphaFoldDB" id="A0AAD4PN12"/>
<evidence type="ECO:0000313" key="16">
    <source>
        <dbReference type="Proteomes" id="UP001200034"/>
    </source>
</evidence>
<dbReference type="Gene3D" id="1.10.340.30">
    <property type="entry name" value="Hypothetical protein, domain 2"/>
    <property type="match status" value="1"/>
</dbReference>
<dbReference type="FunFam" id="1.10.340.30:FF:000005">
    <property type="entry name" value="Endonuclease III-like protein 1"/>
    <property type="match status" value="1"/>
</dbReference>
<dbReference type="InterPro" id="IPR030841">
    <property type="entry name" value="NTH1"/>
</dbReference>
<name>A0AAD4PN12_9MUSC</name>
<dbReference type="GO" id="GO:0140078">
    <property type="term" value="F:class I DNA-(apurinic or apyrimidinic site) endonuclease activity"/>
    <property type="evidence" value="ECO:0007669"/>
    <property type="project" value="UniProtKB-EC"/>
</dbReference>
<evidence type="ECO:0000256" key="13">
    <source>
        <dbReference type="HAMAP-Rule" id="MF_03183"/>
    </source>
</evidence>
<keyword evidence="3" id="KW-0479">Metal-binding</keyword>
<evidence type="ECO:0000256" key="11">
    <source>
        <dbReference type="ARBA" id="ARBA00023295"/>
    </source>
</evidence>
<keyword evidence="13" id="KW-0496">Mitochondrion</keyword>
<keyword evidence="7" id="KW-0408">Iron</keyword>
<keyword evidence="2" id="KW-0004">4Fe-4S</keyword>
<evidence type="ECO:0000256" key="3">
    <source>
        <dbReference type="ARBA" id="ARBA00022723"/>
    </source>
</evidence>
<dbReference type="InterPro" id="IPR003265">
    <property type="entry name" value="HhH-GPD_domain"/>
</dbReference>
<dbReference type="Gene3D" id="1.10.1670.10">
    <property type="entry name" value="Helix-hairpin-Helix base-excision DNA repair enzymes (C-terminal)"/>
    <property type="match status" value="1"/>
</dbReference>
<keyword evidence="5 13" id="KW-0378">Hydrolase</keyword>
<gene>
    <name evidence="13" type="primary">NTH1</name>
    <name evidence="15" type="ORF">KR093_005986</name>
</gene>
<dbReference type="InterPro" id="IPR004036">
    <property type="entry name" value="Endonuclease-III-like_CS2"/>
</dbReference>
<dbReference type="GO" id="GO:0051539">
    <property type="term" value="F:4 iron, 4 sulfur cluster binding"/>
    <property type="evidence" value="ECO:0007669"/>
    <property type="project" value="UniProtKB-KW"/>
</dbReference>
<evidence type="ECO:0000256" key="7">
    <source>
        <dbReference type="ARBA" id="ARBA00023004"/>
    </source>
</evidence>
<organism evidence="15 16">
    <name type="scientific">Drosophila rubida</name>
    <dbReference type="NCBI Taxonomy" id="30044"/>
    <lineage>
        <taxon>Eukaryota</taxon>
        <taxon>Metazoa</taxon>
        <taxon>Ecdysozoa</taxon>
        <taxon>Arthropoda</taxon>
        <taxon>Hexapoda</taxon>
        <taxon>Insecta</taxon>
        <taxon>Pterygota</taxon>
        <taxon>Neoptera</taxon>
        <taxon>Endopterygota</taxon>
        <taxon>Diptera</taxon>
        <taxon>Brachycera</taxon>
        <taxon>Muscomorpha</taxon>
        <taxon>Ephydroidea</taxon>
        <taxon>Drosophilidae</taxon>
        <taxon>Drosophila</taxon>
    </lineage>
</organism>
<dbReference type="FunFam" id="1.10.1670.10:FF:000003">
    <property type="entry name" value="Endonuclease III homolog"/>
    <property type="match status" value="1"/>
</dbReference>
<reference evidence="15" key="1">
    <citation type="journal article" date="2021" name="Mol. Ecol. Resour.">
        <title>Phylogenomic analyses of the genus Drosophila reveals genomic signals of climate adaptation.</title>
        <authorList>
            <person name="Li F."/>
            <person name="Rane R.V."/>
            <person name="Luria V."/>
            <person name="Xiong Z."/>
            <person name="Chen J."/>
            <person name="Li Z."/>
            <person name="Catullo R.A."/>
            <person name="Griffin P.C."/>
            <person name="Schiffer M."/>
            <person name="Pearce S."/>
            <person name="Lee S.F."/>
            <person name="McElroy K."/>
            <person name="Stocker A."/>
            <person name="Shirriffs J."/>
            <person name="Cockerell F."/>
            <person name="Coppin C."/>
            <person name="Sgro C.M."/>
            <person name="Karger A."/>
            <person name="Cain J.W."/>
            <person name="Weber J.A."/>
            <person name="Santpere G."/>
            <person name="Kirschner M.W."/>
            <person name="Hoffmann A.A."/>
            <person name="Oakeshott J.G."/>
            <person name="Zhang G."/>
        </authorList>
    </citation>
    <scope>NUCLEOTIDE SEQUENCE</scope>
    <source>
        <strain evidence="15">BGI-SZ-2011g</strain>
    </source>
</reference>
<comment type="caution">
    <text evidence="15">The sequence shown here is derived from an EMBL/GenBank/DDBJ whole genome shotgun (WGS) entry which is preliminary data.</text>
</comment>
<evidence type="ECO:0000256" key="12">
    <source>
        <dbReference type="ARBA" id="ARBA00044632"/>
    </source>
</evidence>
<evidence type="ECO:0000256" key="6">
    <source>
        <dbReference type="ARBA" id="ARBA00022946"/>
    </source>
</evidence>
<keyword evidence="6" id="KW-0809">Transit peptide</keyword>
<dbReference type="GO" id="GO:0005634">
    <property type="term" value="C:nucleus"/>
    <property type="evidence" value="ECO:0007669"/>
    <property type="project" value="UniProtKB-SubCell"/>
</dbReference>
<dbReference type="Proteomes" id="UP001200034">
    <property type="component" value="Unassembled WGS sequence"/>
</dbReference>
<comment type="similarity">
    <text evidence="1 13">Belongs to the Nth/MutY family.</text>
</comment>
<protein>
    <recommendedName>
        <fullName evidence="13">Endonuclease III homolog</fullName>
        <ecNumber evidence="13">3.2.2.-</ecNumber>
        <ecNumber evidence="13">4.2.99.18</ecNumber>
    </recommendedName>
    <alternativeName>
        <fullName evidence="13">Bifunctional DNA N-glycosylase/DNA-(apurinic or apyrimidinic site) lyase</fullName>
        <shortName evidence="13">DNA glycosylase/AP lyase</shortName>
    </alternativeName>
</protein>